<proteinExistence type="inferred from homology"/>
<keyword evidence="3 9" id="KW-0808">Transferase</keyword>
<evidence type="ECO:0000256" key="5">
    <source>
        <dbReference type="ARBA" id="ARBA00022989"/>
    </source>
</evidence>
<dbReference type="InterPro" id="IPR044878">
    <property type="entry name" value="UbiA_sf"/>
</dbReference>
<organism evidence="10 11">
    <name type="scientific">Paraliobacillus quinghaiensis</name>
    <dbReference type="NCBI Taxonomy" id="470815"/>
    <lineage>
        <taxon>Bacteria</taxon>
        <taxon>Bacillati</taxon>
        <taxon>Bacillota</taxon>
        <taxon>Bacilli</taxon>
        <taxon>Bacillales</taxon>
        <taxon>Bacillaceae</taxon>
        <taxon>Paraliobacillus</taxon>
    </lineage>
</organism>
<dbReference type="NCBIfam" id="TIGR01473">
    <property type="entry name" value="cyoE_ctaB"/>
    <property type="match status" value="1"/>
</dbReference>
<comment type="subunit">
    <text evidence="9">Interacts with CtaA.</text>
</comment>
<feature type="transmembrane region" description="Helical" evidence="9">
    <location>
        <begin position="183"/>
        <end position="206"/>
    </location>
</feature>
<dbReference type="HAMAP" id="MF_00154">
    <property type="entry name" value="CyoE_CtaB"/>
    <property type="match status" value="1"/>
</dbReference>
<keyword evidence="6 9" id="KW-0350">Heme biosynthesis</keyword>
<dbReference type="PROSITE" id="PS00943">
    <property type="entry name" value="UBIA"/>
    <property type="match status" value="1"/>
</dbReference>
<gene>
    <name evidence="10" type="primary">ctaB2</name>
    <name evidence="9" type="synonym">ctaB</name>
    <name evidence="10" type="ORF">GCM10011351_24360</name>
</gene>
<comment type="pathway">
    <text evidence="9">Porphyrin-containing compound metabolism; heme O biosynthesis; heme O from protoheme: step 1/1.</text>
</comment>
<dbReference type="PANTHER" id="PTHR43448:SF2">
    <property type="entry name" value="PROTOHEME IX FARNESYLTRANSFERASE, MITOCHONDRIAL"/>
    <property type="match status" value="1"/>
</dbReference>
<dbReference type="Proteomes" id="UP000618460">
    <property type="component" value="Unassembled WGS sequence"/>
</dbReference>
<dbReference type="Gene3D" id="1.10.357.140">
    <property type="entry name" value="UbiA prenyltransferase"/>
    <property type="match status" value="1"/>
</dbReference>
<comment type="catalytic activity">
    <reaction evidence="8 9">
        <text>heme b + (2E,6E)-farnesyl diphosphate + H2O = Fe(II)-heme o + diphosphate</text>
        <dbReference type="Rhea" id="RHEA:28070"/>
        <dbReference type="ChEBI" id="CHEBI:15377"/>
        <dbReference type="ChEBI" id="CHEBI:33019"/>
        <dbReference type="ChEBI" id="CHEBI:60344"/>
        <dbReference type="ChEBI" id="CHEBI:60530"/>
        <dbReference type="ChEBI" id="CHEBI:175763"/>
        <dbReference type="EC" id="2.5.1.141"/>
    </reaction>
</comment>
<evidence type="ECO:0000256" key="4">
    <source>
        <dbReference type="ARBA" id="ARBA00022692"/>
    </source>
</evidence>
<feature type="transmembrane region" description="Helical" evidence="9">
    <location>
        <begin position="133"/>
        <end position="150"/>
    </location>
</feature>
<keyword evidence="11" id="KW-1185">Reference proteome</keyword>
<keyword evidence="5 9" id="KW-1133">Transmembrane helix</keyword>
<evidence type="ECO:0000313" key="11">
    <source>
        <dbReference type="Proteomes" id="UP000618460"/>
    </source>
</evidence>
<dbReference type="CDD" id="cd13957">
    <property type="entry name" value="PT_UbiA_Cox10"/>
    <property type="match status" value="1"/>
</dbReference>
<name>A0A917WWV9_9BACI</name>
<evidence type="ECO:0000256" key="8">
    <source>
        <dbReference type="ARBA" id="ARBA00047690"/>
    </source>
</evidence>
<feature type="transmembrane region" description="Helical" evidence="9">
    <location>
        <begin position="105"/>
        <end position="127"/>
    </location>
</feature>
<feature type="transmembrane region" description="Helical" evidence="9">
    <location>
        <begin position="157"/>
        <end position="177"/>
    </location>
</feature>
<accession>A0A917WWV9</accession>
<comment type="similarity">
    <text evidence="9">Belongs to the UbiA prenyltransferase family. Protoheme IX farnesyltransferase subfamily.</text>
</comment>
<keyword evidence="2 9" id="KW-1003">Cell membrane</keyword>
<sequence>MKNTSTTLTNQSVSKSYIKQMVVDIKALLKGLVLLSNVLPVLTGLVLAMQFTGANMTDNLAIIVLTLLGSILLMAGALVLNNWFDADIDTMMQRTKHRPTVTGNFSLRTVFRTGVVLSILGFSLLAFTTLETTIYGFIGWFTYVILYTIWTKRKYTWNTIVGSISGAVTPLIGWSAIAPTLDVIPIAMALILFVWQMPHTYAIAIKKREEYKLAGVKMLPVIHGIRVAKNHIVFYIASLIPVSFLFYSLGLPFMIFAILMAVTGLVLTSVGFYSSNEKKWANRIFLFSVNYIMFLFIGMMFATI</sequence>
<feature type="transmembrane region" description="Helical" evidence="9">
    <location>
        <begin position="60"/>
        <end position="84"/>
    </location>
</feature>
<dbReference type="InterPro" id="IPR006369">
    <property type="entry name" value="Protohaem_IX_farnesylTrfase"/>
</dbReference>
<dbReference type="PANTHER" id="PTHR43448">
    <property type="entry name" value="PROTOHEME IX FARNESYLTRANSFERASE, MITOCHONDRIAL"/>
    <property type="match status" value="1"/>
</dbReference>
<dbReference type="RefSeq" id="WP_117156626.1">
    <property type="nucleotide sequence ID" value="NZ_BMLG01000015.1"/>
</dbReference>
<protein>
    <recommendedName>
        <fullName evidence="9">Protoheme IX farnesyltransferase</fullName>
        <ecNumber evidence="9">2.5.1.141</ecNumber>
    </recommendedName>
    <alternativeName>
        <fullName evidence="9">Heme B farnesyltransferase</fullName>
    </alternativeName>
    <alternativeName>
        <fullName evidence="9">Heme O synthase</fullName>
    </alternativeName>
</protein>
<evidence type="ECO:0000256" key="7">
    <source>
        <dbReference type="ARBA" id="ARBA00023136"/>
    </source>
</evidence>
<evidence type="ECO:0000313" key="10">
    <source>
        <dbReference type="EMBL" id="GGM37287.1"/>
    </source>
</evidence>
<feature type="transmembrane region" description="Helical" evidence="9">
    <location>
        <begin position="253"/>
        <end position="272"/>
    </location>
</feature>
<dbReference type="EC" id="2.5.1.141" evidence="9"/>
<dbReference type="InterPro" id="IPR000537">
    <property type="entry name" value="UbiA_prenyltransferase"/>
</dbReference>
<evidence type="ECO:0000256" key="9">
    <source>
        <dbReference type="HAMAP-Rule" id="MF_00154"/>
    </source>
</evidence>
<reference evidence="10" key="1">
    <citation type="journal article" date="2014" name="Int. J. Syst. Evol. Microbiol.">
        <title>Complete genome sequence of Corynebacterium casei LMG S-19264T (=DSM 44701T), isolated from a smear-ripened cheese.</title>
        <authorList>
            <consortium name="US DOE Joint Genome Institute (JGI-PGF)"/>
            <person name="Walter F."/>
            <person name="Albersmeier A."/>
            <person name="Kalinowski J."/>
            <person name="Ruckert C."/>
        </authorList>
    </citation>
    <scope>NUCLEOTIDE SEQUENCE</scope>
    <source>
        <strain evidence="10">CGMCC 1.6333</strain>
    </source>
</reference>
<comment type="subcellular location">
    <subcellularLocation>
        <location evidence="9">Cell membrane</location>
        <topology evidence="9">Multi-pass membrane protein</topology>
    </subcellularLocation>
    <subcellularLocation>
        <location evidence="1">Membrane</location>
        <topology evidence="1">Multi-pass membrane protein</topology>
    </subcellularLocation>
</comment>
<dbReference type="GO" id="GO:0005886">
    <property type="term" value="C:plasma membrane"/>
    <property type="evidence" value="ECO:0007669"/>
    <property type="project" value="UniProtKB-SubCell"/>
</dbReference>
<feature type="transmembrane region" description="Helical" evidence="9">
    <location>
        <begin position="284"/>
        <end position="302"/>
    </location>
</feature>
<evidence type="ECO:0000256" key="3">
    <source>
        <dbReference type="ARBA" id="ARBA00022679"/>
    </source>
</evidence>
<reference evidence="10" key="2">
    <citation type="submission" date="2020-09" db="EMBL/GenBank/DDBJ databases">
        <authorList>
            <person name="Sun Q."/>
            <person name="Zhou Y."/>
        </authorList>
    </citation>
    <scope>NUCLEOTIDE SEQUENCE</scope>
    <source>
        <strain evidence="10">CGMCC 1.6333</strain>
    </source>
</reference>
<feature type="transmembrane region" description="Helical" evidence="9">
    <location>
        <begin position="27"/>
        <end position="48"/>
    </location>
</feature>
<dbReference type="GO" id="GO:0048034">
    <property type="term" value="P:heme O biosynthetic process"/>
    <property type="evidence" value="ECO:0007669"/>
    <property type="project" value="UniProtKB-UniRule"/>
</dbReference>
<comment type="function">
    <text evidence="9">Converts heme B (protoheme IX) to heme O by substitution of the vinyl group on carbon 2 of heme B porphyrin ring with a hydroxyethyl farnesyl side group.</text>
</comment>
<comment type="miscellaneous">
    <text evidence="9">Carbon 2 of the heme B porphyrin ring is defined according to the Fischer nomenclature.</text>
</comment>
<comment type="caution">
    <text evidence="10">The sequence shown here is derived from an EMBL/GenBank/DDBJ whole genome shotgun (WGS) entry which is preliminary data.</text>
</comment>
<dbReference type="AlphaFoldDB" id="A0A917WWV9"/>
<evidence type="ECO:0000256" key="1">
    <source>
        <dbReference type="ARBA" id="ARBA00004141"/>
    </source>
</evidence>
<dbReference type="OrthoDB" id="9814417at2"/>
<dbReference type="Pfam" id="PF01040">
    <property type="entry name" value="UbiA"/>
    <property type="match status" value="1"/>
</dbReference>
<dbReference type="GO" id="GO:0008495">
    <property type="term" value="F:protoheme IX farnesyltransferase activity"/>
    <property type="evidence" value="ECO:0007669"/>
    <property type="project" value="UniProtKB-UniRule"/>
</dbReference>
<evidence type="ECO:0000256" key="6">
    <source>
        <dbReference type="ARBA" id="ARBA00023133"/>
    </source>
</evidence>
<keyword evidence="7 9" id="KW-0472">Membrane</keyword>
<dbReference type="EMBL" id="BMLG01000015">
    <property type="protein sequence ID" value="GGM37287.1"/>
    <property type="molecule type" value="Genomic_DNA"/>
</dbReference>
<keyword evidence="4 9" id="KW-0812">Transmembrane</keyword>
<evidence type="ECO:0000256" key="2">
    <source>
        <dbReference type="ARBA" id="ARBA00022475"/>
    </source>
</evidence>
<feature type="transmembrane region" description="Helical" evidence="9">
    <location>
        <begin position="227"/>
        <end position="247"/>
    </location>
</feature>
<dbReference type="InterPro" id="IPR030470">
    <property type="entry name" value="UbiA_prenylTrfase_CS"/>
</dbReference>